<feature type="transmembrane region" description="Helical" evidence="1">
    <location>
        <begin position="122"/>
        <end position="141"/>
    </location>
</feature>
<dbReference type="KEGG" id="dmt:DESME_13310"/>
<dbReference type="InterPro" id="IPR011047">
    <property type="entry name" value="Quinoprotein_ADH-like_sf"/>
</dbReference>
<protein>
    <submittedName>
        <fullName evidence="2">Uncharacterized protein</fullName>
    </submittedName>
</protein>
<keyword evidence="1" id="KW-0472">Membrane</keyword>
<dbReference type="HOGENOM" id="CLU_1765069_0_0_9"/>
<sequence>MLSVVAFLLIYYLINPAQVLASRAFAPVKITPIIYKDIKIVAENNSPENMGIIQAFDINTNKLIWSKQVYKVRVKPNVEADTQWVFIKDMEIDGDRLVVINEKQKTYTLDPNTGNSLDKSSTASIIIIIPIILIILMYIVFRMKRLP</sequence>
<dbReference type="eggNOG" id="ENOG502ZUQ3">
    <property type="taxonomic scope" value="Bacteria"/>
</dbReference>
<keyword evidence="1" id="KW-0812">Transmembrane</keyword>
<evidence type="ECO:0000256" key="1">
    <source>
        <dbReference type="SAM" id="Phobius"/>
    </source>
</evidence>
<dbReference type="Gene3D" id="2.130.10.10">
    <property type="entry name" value="YVTN repeat-like/Quinoprotein amine dehydrogenase"/>
    <property type="match status" value="1"/>
</dbReference>
<dbReference type="AlphaFoldDB" id="W0EHK2"/>
<evidence type="ECO:0000313" key="2">
    <source>
        <dbReference type="EMBL" id="AHF08664.1"/>
    </source>
</evidence>
<proteinExistence type="predicted"/>
<dbReference type="Proteomes" id="UP000010847">
    <property type="component" value="Chromosome"/>
</dbReference>
<evidence type="ECO:0000313" key="3">
    <source>
        <dbReference type="Proteomes" id="UP000010847"/>
    </source>
</evidence>
<keyword evidence="1" id="KW-1133">Transmembrane helix</keyword>
<organism evidence="2 3">
    <name type="scientific">Desulfitobacterium metallireducens DSM 15288</name>
    <dbReference type="NCBI Taxonomy" id="871968"/>
    <lineage>
        <taxon>Bacteria</taxon>
        <taxon>Bacillati</taxon>
        <taxon>Bacillota</taxon>
        <taxon>Clostridia</taxon>
        <taxon>Eubacteriales</taxon>
        <taxon>Desulfitobacteriaceae</taxon>
        <taxon>Desulfitobacterium</taxon>
    </lineage>
</organism>
<keyword evidence="3" id="KW-1185">Reference proteome</keyword>
<dbReference type="SUPFAM" id="SSF50998">
    <property type="entry name" value="Quinoprotein alcohol dehydrogenase-like"/>
    <property type="match status" value="1"/>
</dbReference>
<accession>W0EHK2</accession>
<dbReference type="InterPro" id="IPR015943">
    <property type="entry name" value="WD40/YVTN_repeat-like_dom_sf"/>
</dbReference>
<name>W0EHK2_9FIRM</name>
<dbReference type="STRING" id="871968.DESME_13310"/>
<gene>
    <name evidence="2" type="ORF">DESME_13310</name>
</gene>
<reference evidence="2 3" key="1">
    <citation type="submission" date="2013-12" db="EMBL/GenBank/DDBJ databases">
        <authorList>
            <consortium name="DOE Joint Genome Institute"/>
            <person name="Smidt H."/>
            <person name="Huntemann M."/>
            <person name="Han J."/>
            <person name="Chen A."/>
            <person name="Kyrpides N."/>
            <person name="Mavromatis K."/>
            <person name="Markowitz V."/>
            <person name="Palaniappan K."/>
            <person name="Ivanova N."/>
            <person name="Schaumberg A."/>
            <person name="Pati A."/>
            <person name="Liolios K."/>
            <person name="Nordberg H.P."/>
            <person name="Cantor M.N."/>
            <person name="Hua S.X."/>
            <person name="Woyke T."/>
        </authorList>
    </citation>
    <scope>NUCLEOTIDE SEQUENCE [LARGE SCALE GENOMIC DNA]</scope>
    <source>
        <strain evidence="3">DSM 15288</strain>
    </source>
</reference>
<dbReference type="EMBL" id="CP007032">
    <property type="protein sequence ID" value="AHF08664.1"/>
    <property type="molecule type" value="Genomic_DNA"/>
</dbReference>